<reference evidence="1 2" key="1">
    <citation type="journal article" date="2009" name="Stand. Genomic Sci.">
        <title>Complete genome sequence of Dyadobacter fermentans type strain (NS114).</title>
        <authorList>
            <person name="Lang E."/>
            <person name="Lapidus A."/>
            <person name="Chertkov O."/>
            <person name="Brettin T."/>
            <person name="Detter J.C."/>
            <person name="Han C."/>
            <person name="Copeland A."/>
            <person name="Glavina Del Rio T."/>
            <person name="Nolan M."/>
            <person name="Chen F."/>
            <person name="Lucas S."/>
            <person name="Tice H."/>
            <person name="Cheng J.F."/>
            <person name="Land M."/>
            <person name="Hauser L."/>
            <person name="Chang Y.J."/>
            <person name="Jeffries C.D."/>
            <person name="Kopitz M."/>
            <person name="Bruce D."/>
            <person name="Goodwin L."/>
            <person name="Pitluck S."/>
            <person name="Ovchinnikova G."/>
            <person name="Pati A."/>
            <person name="Ivanova N."/>
            <person name="Mavrommatis K."/>
            <person name="Chen A."/>
            <person name="Palaniappan K."/>
            <person name="Chain P."/>
            <person name="Bristow J."/>
            <person name="Eisen J.A."/>
            <person name="Markowitz V."/>
            <person name="Hugenholtz P."/>
            <person name="Goker M."/>
            <person name="Rohde M."/>
            <person name="Kyrpides N.C."/>
            <person name="Klenk H.P."/>
        </authorList>
    </citation>
    <scope>NUCLEOTIDE SEQUENCE [LARGE SCALE GENOMIC DNA]</scope>
    <source>
        <strain evidence="2">ATCC 700827 / DSM 18053 / CIP 107007 / KCTC 52180 / NS114</strain>
    </source>
</reference>
<proteinExistence type="predicted"/>
<dbReference type="OrthoDB" id="963759at2"/>
<accession>C6VVH6</accession>
<dbReference type="EMBL" id="CP001619">
    <property type="protein sequence ID" value="ACT96706.1"/>
    <property type="molecule type" value="Genomic_DNA"/>
</dbReference>
<dbReference type="Proteomes" id="UP000002011">
    <property type="component" value="Chromosome"/>
</dbReference>
<sequence>MAKKSTPAAQVEPEKLPVIKAPTTFNIELAGKIFNVFFGTKAFIRIMEERPSLSTCFDVMNEMMSIEAIPFLIHCAIRPQDRSWKSFDEFLDLYDECEDTASIAMVIPGYLSACGSVVKKITPALVAVEKLNESGTK</sequence>
<dbReference type="AlphaFoldDB" id="C6VVH6"/>
<evidence type="ECO:0000313" key="2">
    <source>
        <dbReference type="Proteomes" id="UP000002011"/>
    </source>
</evidence>
<dbReference type="RefSeq" id="WP_015814946.1">
    <property type="nucleotide sequence ID" value="NC_013037.1"/>
</dbReference>
<keyword evidence="2" id="KW-1185">Reference proteome</keyword>
<protein>
    <submittedName>
        <fullName evidence="1">Uncharacterized protein</fullName>
    </submittedName>
</protein>
<evidence type="ECO:0000313" key="1">
    <source>
        <dbReference type="EMBL" id="ACT96706.1"/>
    </source>
</evidence>
<dbReference type="STRING" id="471854.Dfer_5515"/>
<organism evidence="1 2">
    <name type="scientific">Dyadobacter fermentans (strain ATCC 700827 / DSM 18053 / CIP 107007 / KCTC 52180 / NS114)</name>
    <dbReference type="NCBI Taxonomy" id="471854"/>
    <lineage>
        <taxon>Bacteria</taxon>
        <taxon>Pseudomonadati</taxon>
        <taxon>Bacteroidota</taxon>
        <taxon>Cytophagia</taxon>
        <taxon>Cytophagales</taxon>
        <taxon>Spirosomataceae</taxon>
        <taxon>Dyadobacter</taxon>
    </lineage>
</organism>
<gene>
    <name evidence="1" type="ordered locus">Dfer_5515</name>
</gene>
<dbReference type="KEGG" id="dfe:Dfer_5515"/>
<name>C6VVH6_DYAFD</name>
<dbReference type="HOGENOM" id="CLU_1862017_0_0_10"/>